<dbReference type="Proteomes" id="UP000019441">
    <property type="component" value="Plasmid unnamed_2"/>
</dbReference>
<reference evidence="1 2" key="1">
    <citation type="journal article" date="2014" name="Genome Announc.">
        <title>Whole Genome Sequence of the Probiotic Strain Lactobacillus paracasei N1115, Isolated from Traditional Chinese Fermented Milk.</title>
        <authorList>
            <person name="Wang S."/>
            <person name="Zhu H."/>
            <person name="He F."/>
            <person name="Luo Y."/>
            <person name="Kang Z."/>
            <person name="Lu C."/>
            <person name="Feng L."/>
            <person name="Lu X."/>
            <person name="Xue Y."/>
            <person name="Wang H."/>
        </authorList>
    </citation>
    <scope>NUCLEOTIDE SEQUENCE [LARGE SCALE GENOMIC DNA]</scope>
    <source>
        <strain evidence="1 2">N1115</strain>
    </source>
</reference>
<accession>A0A806LI43</accession>
<protein>
    <recommendedName>
        <fullName evidence="3">Thioredoxin</fullName>
    </recommendedName>
</protein>
<evidence type="ECO:0000313" key="1">
    <source>
        <dbReference type="EMBL" id="AHJ34505.1"/>
    </source>
</evidence>
<evidence type="ECO:0000313" key="2">
    <source>
        <dbReference type="Proteomes" id="UP000019441"/>
    </source>
</evidence>
<dbReference type="AlphaFoldDB" id="A0A806LI43"/>
<evidence type="ECO:0008006" key="3">
    <source>
        <dbReference type="Google" id="ProtNLM"/>
    </source>
</evidence>
<gene>
    <name evidence="1" type="ORF">AF91_15065</name>
</gene>
<dbReference type="EMBL" id="CP007124">
    <property type="protein sequence ID" value="AHJ34505.1"/>
    <property type="molecule type" value="Genomic_DNA"/>
</dbReference>
<dbReference type="KEGG" id="lpq:AF91_15065"/>
<proteinExistence type="predicted"/>
<name>A0A806LI43_LACPA</name>
<sequence>MKAKYHIQQLPLVKIVDDEGNLIEYWSGFRPNKINQYAK</sequence>
<geneLocation type="plasmid" evidence="2">
    <name>2</name>
</geneLocation>
<organism evidence="1 2">
    <name type="scientific">Lacticaseibacillus paracasei N1115</name>
    <dbReference type="NCBI Taxonomy" id="1446494"/>
    <lineage>
        <taxon>Bacteria</taxon>
        <taxon>Bacillati</taxon>
        <taxon>Bacillota</taxon>
        <taxon>Bacilli</taxon>
        <taxon>Lactobacillales</taxon>
        <taxon>Lactobacillaceae</taxon>
        <taxon>Lacticaseibacillus</taxon>
    </lineage>
</organism>
<keyword evidence="1" id="KW-0614">Plasmid</keyword>